<dbReference type="SUPFAM" id="SSF53613">
    <property type="entry name" value="Ribokinase-like"/>
    <property type="match status" value="1"/>
</dbReference>
<sequence length="293" mass="31252">MSESPAAPGAIIVISSHVVRGAVGNRAAVFALETLGHRVWALPTVILPWHPGHGPSTRVIMPDADFRSIIDDLIRAPWIGEVRAVLSGYMGSPAQAAGVARLVAALRERNPDLFYACDPIIGDAGGLYVPVEIATAIRELLMPLATLATPNRFELSWLAGAALEANADLLEAAVDLGPSRVLVTSAIPMMSGGTGNLYLSGRHALLAEHRLIDSPPNGTGDLLSAVFLARLLEGLPEERALQMATASVYEIIARSRKRDADELTLEQDASSLATPMAMVQMRRLLHPSQARKK</sequence>
<dbReference type="Pfam" id="PF08543">
    <property type="entry name" value="Phos_pyr_kin"/>
    <property type="match status" value="1"/>
</dbReference>
<keyword evidence="2 7" id="KW-0808">Transferase</keyword>
<dbReference type="AlphaFoldDB" id="A0A508X408"/>
<feature type="domain" description="Pyridoxamine kinase/Phosphomethylpyrimidine kinase" evidence="6">
    <location>
        <begin position="99"/>
        <end position="255"/>
    </location>
</feature>
<dbReference type="NCBIfam" id="NF004398">
    <property type="entry name" value="PRK05756.1"/>
    <property type="match status" value="1"/>
</dbReference>
<keyword evidence="5" id="KW-0067">ATP-binding</keyword>
<gene>
    <name evidence="7" type="ORF">EMEDMD4_400002</name>
</gene>
<name>A0A508X408_9HYPH</name>
<dbReference type="InterPro" id="IPR029056">
    <property type="entry name" value="Ribokinase-like"/>
</dbReference>
<dbReference type="CDD" id="cd01173">
    <property type="entry name" value="pyridoxal_pyridoxamine_kinase"/>
    <property type="match status" value="1"/>
</dbReference>
<evidence type="ECO:0000313" key="7">
    <source>
        <dbReference type="EMBL" id="VTZ62553.1"/>
    </source>
</evidence>
<dbReference type="PANTHER" id="PTHR10534:SF2">
    <property type="entry name" value="PYRIDOXAL KINASE"/>
    <property type="match status" value="1"/>
</dbReference>
<proteinExistence type="predicted"/>
<evidence type="ECO:0000256" key="4">
    <source>
        <dbReference type="ARBA" id="ARBA00022777"/>
    </source>
</evidence>
<dbReference type="GO" id="GO:0009443">
    <property type="term" value="P:pyridoxal 5'-phosphate salvage"/>
    <property type="evidence" value="ECO:0007669"/>
    <property type="project" value="InterPro"/>
</dbReference>
<evidence type="ECO:0000256" key="2">
    <source>
        <dbReference type="ARBA" id="ARBA00022679"/>
    </source>
</evidence>
<reference evidence="7" key="1">
    <citation type="submission" date="2019-06" db="EMBL/GenBank/DDBJ databases">
        <authorList>
            <person name="Le Quere A."/>
            <person name="Colella S."/>
        </authorList>
    </citation>
    <scope>NUCLEOTIDE SEQUENCE</scope>
    <source>
        <strain evidence="7">EmedicaeMD41</strain>
    </source>
</reference>
<accession>A0A508X408</accession>
<dbReference type="GO" id="GO:0005524">
    <property type="term" value="F:ATP binding"/>
    <property type="evidence" value="ECO:0007669"/>
    <property type="project" value="UniProtKB-KW"/>
</dbReference>
<keyword evidence="3" id="KW-0547">Nucleotide-binding</keyword>
<organism evidence="7">
    <name type="scientific">Sinorhizobium medicae</name>
    <dbReference type="NCBI Taxonomy" id="110321"/>
    <lineage>
        <taxon>Bacteria</taxon>
        <taxon>Pseudomonadati</taxon>
        <taxon>Pseudomonadota</taxon>
        <taxon>Alphaproteobacteria</taxon>
        <taxon>Hyphomicrobiales</taxon>
        <taxon>Rhizobiaceae</taxon>
        <taxon>Sinorhizobium/Ensifer group</taxon>
        <taxon>Sinorhizobium</taxon>
    </lineage>
</organism>
<dbReference type="PANTHER" id="PTHR10534">
    <property type="entry name" value="PYRIDOXAL KINASE"/>
    <property type="match status" value="1"/>
</dbReference>
<dbReference type="NCBIfam" id="TIGR00687">
    <property type="entry name" value="pyridox_kin"/>
    <property type="match status" value="1"/>
</dbReference>
<dbReference type="EMBL" id="CABFNB010000107">
    <property type="protein sequence ID" value="VTZ62553.1"/>
    <property type="molecule type" value="Genomic_DNA"/>
</dbReference>
<dbReference type="Proteomes" id="UP000507954">
    <property type="component" value="Unassembled WGS sequence"/>
</dbReference>
<dbReference type="Gene3D" id="3.40.1190.20">
    <property type="match status" value="1"/>
</dbReference>
<evidence type="ECO:0000256" key="1">
    <source>
        <dbReference type="ARBA" id="ARBA00012104"/>
    </source>
</evidence>
<dbReference type="EC" id="2.7.1.35" evidence="1"/>
<evidence type="ECO:0000256" key="5">
    <source>
        <dbReference type="ARBA" id="ARBA00022840"/>
    </source>
</evidence>
<protein>
    <recommendedName>
        <fullName evidence="1">pyridoxal kinase</fullName>
        <ecNumber evidence="1">2.7.1.35</ecNumber>
    </recommendedName>
</protein>
<evidence type="ECO:0000259" key="6">
    <source>
        <dbReference type="Pfam" id="PF08543"/>
    </source>
</evidence>
<keyword evidence="4 7" id="KW-0418">Kinase</keyword>
<evidence type="ECO:0000256" key="3">
    <source>
        <dbReference type="ARBA" id="ARBA00022741"/>
    </source>
</evidence>
<dbReference type="InterPro" id="IPR004625">
    <property type="entry name" value="PyrdxlKinase"/>
</dbReference>
<dbReference type="GO" id="GO:0008478">
    <property type="term" value="F:pyridoxal kinase activity"/>
    <property type="evidence" value="ECO:0007669"/>
    <property type="project" value="UniProtKB-EC"/>
</dbReference>
<dbReference type="RefSeq" id="WP_018209218.1">
    <property type="nucleotide sequence ID" value="NZ_CABFNB010000107.1"/>
</dbReference>
<dbReference type="InterPro" id="IPR013749">
    <property type="entry name" value="PM/HMP-P_kinase-1"/>
</dbReference>
<dbReference type="GO" id="GO:0005829">
    <property type="term" value="C:cytosol"/>
    <property type="evidence" value="ECO:0007669"/>
    <property type="project" value="TreeGrafter"/>
</dbReference>